<accession>A0A2P2C3C8</accession>
<proteinExistence type="predicted"/>
<dbReference type="Gene3D" id="3.90.1200.10">
    <property type="match status" value="1"/>
</dbReference>
<dbReference type="InterPro" id="IPR011009">
    <property type="entry name" value="Kinase-like_dom_sf"/>
</dbReference>
<organism evidence="2">
    <name type="scientific">metagenome</name>
    <dbReference type="NCBI Taxonomy" id="256318"/>
    <lineage>
        <taxon>unclassified sequences</taxon>
        <taxon>metagenomes</taxon>
    </lineage>
</organism>
<evidence type="ECO:0000313" key="2">
    <source>
        <dbReference type="EMBL" id="CUR56491.1"/>
    </source>
</evidence>
<gene>
    <name evidence="2" type="ORF">NOCA2350026</name>
</gene>
<keyword evidence="2" id="KW-0808">Transferase</keyword>
<dbReference type="AlphaFoldDB" id="A0A2P2C3C8"/>
<dbReference type="Pfam" id="PF01636">
    <property type="entry name" value="APH"/>
    <property type="match status" value="1"/>
</dbReference>
<feature type="domain" description="Aminoglycoside phosphotransferase" evidence="1">
    <location>
        <begin position="26"/>
        <end position="247"/>
    </location>
</feature>
<dbReference type="SUPFAM" id="SSF56112">
    <property type="entry name" value="Protein kinase-like (PK-like)"/>
    <property type="match status" value="1"/>
</dbReference>
<dbReference type="InterPro" id="IPR002575">
    <property type="entry name" value="Aminoglycoside_PTrfase"/>
</dbReference>
<name>A0A2P2C3C8_9ZZZZ</name>
<dbReference type="EMBL" id="CZKA01000029">
    <property type="protein sequence ID" value="CUR56491.1"/>
    <property type="molecule type" value="Genomic_DNA"/>
</dbReference>
<reference evidence="2" key="1">
    <citation type="submission" date="2015-08" db="EMBL/GenBank/DDBJ databases">
        <authorList>
            <person name="Babu N.S."/>
            <person name="Beckwith C.J."/>
            <person name="Beseler K.G."/>
            <person name="Brison A."/>
            <person name="Carone J.V."/>
            <person name="Caskin T.P."/>
            <person name="Diamond M."/>
            <person name="Durham M.E."/>
            <person name="Foxe J.M."/>
            <person name="Go M."/>
            <person name="Henderson B.A."/>
            <person name="Jones I.B."/>
            <person name="McGettigan J.A."/>
            <person name="Micheletti S.J."/>
            <person name="Nasrallah M.E."/>
            <person name="Ortiz D."/>
            <person name="Piller C.R."/>
            <person name="Privatt S.R."/>
            <person name="Schneider S.L."/>
            <person name="Sharp S."/>
            <person name="Smith T.C."/>
            <person name="Stanton J.D."/>
            <person name="Ullery H.E."/>
            <person name="Wilson R.J."/>
            <person name="Serrano M.G."/>
            <person name="Buck G."/>
            <person name="Lee V."/>
            <person name="Wang Y."/>
            <person name="Carvalho R."/>
            <person name="Voegtly L."/>
            <person name="Shi R."/>
            <person name="Duckworth R."/>
            <person name="Johnson A."/>
            <person name="Loviza R."/>
            <person name="Walstead R."/>
            <person name="Shah Z."/>
            <person name="Kiflezghi M."/>
            <person name="Wade K."/>
            <person name="Ball S.L."/>
            <person name="Bradley K.W."/>
            <person name="Asai D.J."/>
            <person name="Bowman C.A."/>
            <person name="Russell D.A."/>
            <person name="Pope W.H."/>
            <person name="Jacobs-Sera D."/>
            <person name="Hendrix R.W."/>
            <person name="Hatfull G.F."/>
        </authorList>
    </citation>
    <scope>NUCLEOTIDE SEQUENCE</scope>
</reference>
<sequence length="319" mass="33449">MLAPGDATAIAEAFGLGGDAALTGPVAAGKVGRVWRLSTASGTYAVKDPFFEVSADEAEADAAYQGVVRASGVPMPAVVRTPSGEVLATVRDQAVRVYEFVDVLPGTRRLDPETVGAMVARIHQVVVATDQPVDPWHTDPLGPATWRGLVEQLRGAQAPFADRLELLVPEILAVEALLAPPSSAQLSHCDLWSDNVLPTPDGGLVVLDWENAGAASPSQELAMVVYEYGCGEPARIAAVYDAYVAAGGPGRLETPGDLTMLIATLGHIAQEGCRRWLAATTEEDRADNAAWVAEFLDDPVTLATVEGLLAAVRPSQPLP</sequence>
<dbReference type="GO" id="GO:0016740">
    <property type="term" value="F:transferase activity"/>
    <property type="evidence" value="ECO:0007669"/>
    <property type="project" value="UniProtKB-KW"/>
</dbReference>
<protein>
    <submittedName>
        <fullName evidence="2">Putative Aminoglycoside phosphotransferase</fullName>
    </submittedName>
</protein>
<evidence type="ECO:0000259" key="1">
    <source>
        <dbReference type="Pfam" id="PF01636"/>
    </source>
</evidence>